<dbReference type="Gene3D" id="3.40.50.1820">
    <property type="entry name" value="alpha/beta hydrolase"/>
    <property type="match status" value="1"/>
</dbReference>
<keyword evidence="7" id="KW-0511">Multifunctional enzyme</keyword>
<comment type="cofactor">
    <cofactor evidence="1">
        <name>pantetheine 4'-phosphate</name>
        <dbReference type="ChEBI" id="CHEBI:47942"/>
    </cofactor>
</comment>
<dbReference type="InterPro" id="IPR029058">
    <property type="entry name" value="AB_hydrolase_fold"/>
</dbReference>
<evidence type="ECO:0000259" key="11">
    <source>
        <dbReference type="PROSITE" id="PS50075"/>
    </source>
</evidence>
<dbReference type="EMBL" id="JAMWMR010000029">
    <property type="protein sequence ID" value="MCN9244089.1"/>
    <property type="molecule type" value="Genomic_DNA"/>
</dbReference>
<dbReference type="InterPro" id="IPR020806">
    <property type="entry name" value="PKS_PP-bd"/>
</dbReference>
<dbReference type="SMART" id="SM00822">
    <property type="entry name" value="PKS_KR"/>
    <property type="match status" value="1"/>
</dbReference>
<dbReference type="InterPro" id="IPR006162">
    <property type="entry name" value="Ppantetheine_attach_site"/>
</dbReference>
<dbReference type="Gene3D" id="3.10.129.110">
    <property type="entry name" value="Polyketide synthase dehydratase"/>
    <property type="match status" value="1"/>
</dbReference>
<dbReference type="InterPro" id="IPR018201">
    <property type="entry name" value="Ketoacyl_synth_AS"/>
</dbReference>
<dbReference type="InterPro" id="IPR013968">
    <property type="entry name" value="PKS_KR"/>
</dbReference>
<evidence type="ECO:0000313" key="14">
    <source>
        <dbReference type="EMBL" id="MCN9244089.1"/>
    </source>
</evidence>
<dbReference type="InterPro" id="IPR014031">
    <property type="entry name" value="Ketoacyl_synth_C"/>
</dbReference>
<keyword evidence="15" id="KW-1185">Reference proteome</keyword>
<dbReference type="Pfam" id="PF00698">
    <property type="entry name" value="Acyl_transf_1"/>
    <property type="match status" value="1"/>
</dbReference>
<dbReference type="Gene3D" id="3.40.366.10">
    <property type="entry name" value="Malonyl-Coenzyme A Acyl Carrier Protein, domain 2"/>
    <property type="match status" value="1"/>
</dbReference>
<evidence type="ECO:0000256" key="3">
    <source>
        <dbReference type="ARBA" id="ARBA00022450"/>
    </source>
</evidence>
<dbReference type="Gene3D" id="3.40.50.720">
    <property type="entry name" value="NAD(P)-binding Rossmann-like Domain"/>
    <property type="match status" value="1"/>
</dbReference>
<dbReference type="InterPro" id="IPR050091">
    <property type="entry name" value="PKS_NRPS_Biosynth_Enz"/>
</dbReference>
<proteinExistence type="predicted"/>
<dbReference type="InterPro" id="IPR001227">
    <property type="entry name" value="Ac_transferase_dom_sf"/>
</dbReference>
<sequence length="2065" mass="217168">MPADQVVEALRTSLLDNQRLRAENRRLTGRMREPVAVVAMACRYPGGVRSPEELWELLVKERDAVGAFPTDRGWDGEGLYHEDPDAPGSTYTTQGGFLDGACEFDAAFFGISPREALAMDPQQRLILETSWEAVERAGIDPLSLRGSRTGVYTGVLNTDYGSRLGQVPRELEGFLGTGSIPSVVSGRVAYLLGLEGPAVTLDTACSSSLVAIHLACQALRAEDADLALAGGVTVMSTPGLFVGFSRQRGLAADGRCKSFSADADGTGFGEGVGVVVLERLSDARRNGHPVLAVIRGSAVNQDGASNGMTAPNGPAQQRLIAQALDNAGLTAAEIDALEAHGTGTVLGDPIEAQAVLEVYGRHRPADRPLLMGSLKSNLTHTQAAAGVGGVIKTVLAMRHGLLPRSLHLDRPSTQVDWTEGAVRLLTAATPWPHTGEPRRAAVSSFGASGTNAHLVLEAAPAHPQADTPDEVPAGPVAWILSAKGAAALRGQAAALHARLTADPAIRPVDISRSLALGRSRFADRAVLVGENPTELLDALAALARGETAADTAVGTAPRGGRKAVFVFPGLGAQWPGMAARLLDDCEPFARRMADCERALAAHLDWSPTAVLRGAPGAPSLESVEVLQPVLFAVLVSLAAVWRSYGVEPAAVVGHSQGEVAAACVSGALSLEDAARVAAVRGRALGAVGGEGAMATLMLSPQEVNDRLAGREGELSIAAVNGPRVVAVAGEAKAVSALLDDLREEGVMAWPMPVDYASHSAGVDAVRDDLIAGLAGITPHTPDVPWLSTVDVDWVGPHTLTPEYWYRNLRQGVRFADAVRQLLDAGHRSFIEVSPHPTLAYGIQDTAADADADDVDVLGTLRRDEGDLRRLLLSLGEAHVAGLPVDWARVTEHSGGRRVPLPTYAFQRQRYWLDARPPGGDPASAGQRDGGHPLLGAAVDLPDAGGVVFTGRLSVADHPWLADHAVGGTVLLPGVAYLEMAAHAGHRLGSDMIEELTLAAPLTLPAEPRDAMQLRLTVGPADEDGRRTVEFHSRPQDAEPGEPWTRNADGLLAAATEPPAPDPAPWPPADARELDLDRLYDTLEDGGVFYGPAFRGLRRAWSRDAEVFAEVTLPDGVSDGHPDAFAVHPALLDAAVQTVSLQRAGLERSGPTDGVPLPFSWHRVTIGGGAERALRVTLRPDGPDALSLRISDPEGRQVAAVGSLALRTASFAALRTPTRSLYRVEWTPAPQPNTPLPDSRWALLGAPDARLLPEDIGTVPEDAPADAVLLPCPPRGADGPETVHRTTAEVLDALHTWLAEPGRDTTPLVVLTRGAADTGGEPVDPAGAAVWGLLRSAQLEHPGRFLLLDTDDAQATARLLPAVLASGEPQSAIRDGALYAPRLARAHAITPETGPFDPDGAVLLTGGGGTLAGILARHLVTRHGVRHLVLLGRRGTDGPGMPELVTELTTAGAQVTVHACDVADRQALAAVLATVPERHPLRAVVHTAGVLDDGLLEALTPQRLSGVLRPKVDGAWHLHELTRDSELSAFVTFSSAAGVFGSPGQSAYAAANACTDALMTARHRAGLPATSLAWGLWEQRSELTAELSDTDLRRMARSGVRGLTADEGTALFDAALATGEAALVPVHLDLAAYRDQPVPHLLRSLVRPTARTRPTTTEGTLRAHLAGADAAERVRLLLDLVRTQAAEVLGHTETDAIGAEDPFLSVGFDSLTAVELRNRLADRTGLRLRPTVVLDSGTPGRLAELLGGQLESAPADDASPTRHAPEPAPPAEDPVSTLFRQAFEAGRIDEGLALLKNAAALRPEFHTGAELLAAGTGPRLLRLCEQDGNVPELVCFGSIVALGGAVQYARFAARFRGRYGVSALAAPGFAEGEPVPADLSALFDFQAETLLRDLGDRPLVLMGSSSGGTVAHGVAATLERRGVRPAAVVLLDTYLSDNKGMTQFNDTLVGGMFARENRGAPMDGTRLTAMGRYFRLLDDWQPPAVQAPVLLVRASTPLGEPAPDAPDWRATWPTAQQVVDVPGDHFSLMEQHVATTGQAVSRWLETVLGPPPAADPNSPSTETSNE</sequence>
<dbReference type="Pfam" id="PF16197">
    <property type="entry name" value="KAsynt_C_assoc"/>
    <property type="match status" value="1"/>
</dbReference>
<dbReference type="Pfam" id="PF02801">
    <property type="entry name" value="Ketoacyl-synt_C"/>
    <property type="match status" value="1"/>
</dbReference>
<protein>
    <submittedName>
        <fullName evidence="14">SDR family NAD(P)-dependent oxidoreductase</fullName>
    </submittedName>
</protein>
<keyword evidence="4" id="KW-0597">Phosphoprotein</keyword>
<evidence type="ECO:0000256" key="9">
    <source>
        <dbReference type="PROSITE-ProRule" id="PRU01363"/>
    </source>
</evidence>
<dbReference type="SMART" id="SM01294">
    <property type="entry name" value="PKS_PP_betabranch"/>
    <property type="match status" value="1"/>
</dbReference>
<reference evidence="14 15" key="1">
    <citation type="submission" date="2022-05" db="EMBL/GenBank/DDBJ databases">
        <title>Streptomyces sp. nov. RY43-2 isolated from soil of a peat swamp forest.</title>
        <authorList>
            <person name="Kanchanasin P."/>
            <person name="Tanasupawat S."/>
            <person name="Phongsopitanun W."/>
        </authorList>
    </citation>
    <scope>NUCLEOTIDE SEQUENCE [LARGE SCALE GENOMIC DNA]</scope>
    <source>
        <strain evidence="14 15">RY43-2</strain>
    </source>
</reference>
<dbReference type="InterPro" id="IPR036291">
    <property type="entry name" value="NAD(P)-bd_dom_sf"/>
</dbReference>
<keyword evidence="3" id="KW-0596">Phosphopantetheine</keyword>
<evidence type="ECO:0000313" key="15">
    <source>
        <dbReference type="Proteomes" id="UP001523219"/>
    </source>
</evidence>
<dbReference type="PANTHER" id="PTHR43775:SF51">
    <property type="entry name" value="INACTIVE PHENOLPHTHIOCEROL SYNTHESIS POLYKETIDE SYNTHASE TYPE I PKS1-RELATED"/>
    <property type="match status" value="1"/>
</dbReference>
<dbReference type="InterPro" id="IPR016036">
    <property type="entry name" value="Malonyl_transacylase_ACP-bd"/>
</dbReference>
<gene>
    <name evidence="14" type="ORF">NGF19_25470</name>
</gene>
<dbReference type="Gene3D" id="3.30.70.3290">
    <property type="match status" value="1"/>
</dbReference>
<evidence type="ECO:0000256" key="10">
    <source>
        <dbReference type="SAM" id="MobiDB-lite"/>
    </source>
</evidence>
<dbReference type="SMART" id="SM00827">
    <property type="entry name" value="PKS_AT"/>
    <property type="match status" value="1"/>
</dbReference>
<dbReference type="CDD" id="cd00833">
    <property type="entry name" value="PKS"/>
    <property type="match status" value="1"/>
</dbReference>
<dbReference type="SUPFAM" id="SSF55048">
    <property type="entry name" value="Probable ACP-binding domain of malonyl-CoA ACP transacylase"/>
    <property type="match status" value="1"/>
</dbReference>
<dbReference type="InterPro" id="IPR042104">
    <property type="entry name" value="PKS_dehydratase_sf"/>
</dbReference>
<dbReference type="InterPro" id="IPR020841">
    <property type="entry name" value="PKS_Beta-ketoAc_synthase_dom"/>
</dbReference>
<dbReference type="SUPFAM" id="SSF51735">
    <property type="entry name" value="NAD(P)-binding Rossmann-fold domains"/>
    <property type="match status" value="2"/>
</dbReference>
<dbReference type="SMART" id="SM00825">
    <property type="entry name" value="PKS_KS"/>
    <property type="match status" value="1"/>
</dbReference>
<dbReference type="RefSeq" id="WP_252427733.1">
    <property type="nucleotide sequence ID" value="NZ_JAMWMR010000029.1"/>
</dbReference>
<feature type="domain" description="Ketosynthase family 3 (KS3)" evidence="12">
    <location>
        <begin position="32"/>
        <end position="458"/>
    </location>
</feature>
<evidence type="ECO:0000259" key="13">
    <source>
        <dbReference type="PROSITE" id="PS52019"/>
    </source>
</evidence>
<dbReference type="SUPFAM" id="SSF53474">
    <property type="entry name" value="alpha/beta-Hydrolases"/>
    <property type="match status" value="1"/>
</dbReference>
<dbReference type="Pfam" id="PF08659">
    <property type="entry name" value="KR"/>
    <property type="match status" value="1"/>
</dbReference>
<dbReference type="InterPro" id="IPR009081">
    <property type="entry name" value="PP-bd_ACP"/>
</dbReference>
<feature type="domain" description="PKS/mFAS DH" evidence="13">
    <location>
        <begin position="931"/>
        <end position="1214"/>
    </location>
</feature>
<dbReference type="Pfam" id="PF22953">
    <property type="entry name" value="SpnB_Rossmann"/>
    <property type="match status" value="1"/>
</dbReference>
<dbReference type="InterPro" id="IPR057326">
    <property type="entry name" value="KR_dom"/>
</dbReference>
<evidence type="ECO:0000256" key="1">
    <source>
        <dbReference type="ARBA" id="ARBA00001957"/>
    </source>
</evidence>
<feature type="region of interest" description="Disordered" evidence="10">
    <location>
        <begin position="1751"/>
        <end position="1772"/>
    </location>
</feature>
<dbReference type="Proteomes" id="UP001523219">
    <property type="component" value="Unassembled WGS sequence"/>
</dbReference>
<dbReference type="InterPro" id="IPR016035">
    <property type="entry name" value="Acyl_Trfase/lysoPLipase"/>
</dbReference>
<dbReference type="InterPro" id="IPR055123">
    <property type="entry name" value="SpnB-like_Rossmann"/>
</dbReference>
<feature type="region of interest" description="Disordered" evidence="10">
    <location>
        <begin position="2046"/>
        <end position="2065"/>
    </location>
</feature>
<dbReference type="SUPFAM" id="SSF53901">
    <property type="entry name" value="Thiolase-like"/>
    <property type="match status" value="1"/>
</dbReference>
<dbReference type="CDD" id="cd08956">
    <property type="entry name" value="KR_3_FAS_SDR_x"/>
    <property type="match status" value="1"/>
</dbReference>
<dbReference type="Pfam" id="PF00109">
    <property type="entry name" value="ketoacyl-synt"/>
    <property type="match status" value="1"/>
</dbReference>
<evidence type="ECO:0000256" key="4">
    <source>
        <dbReference type="ARBA" id="ARBA00022553"/>
    </source>
</evidence>
<dbReference type="SUPFAM" id="SSF47336">
    <property type="entry name" value="ACP-like"/>
    <property type="match status" value="1"/>
</dbReference>
<evidence type="ECO:0000256" key="6">
    <source>
        <dbReference type="ARBA" id="ARBA00023194"/>
    </source>
</evidence>
<keyword evidence="5" id="KW-0808">Transferase</keyword>
<dbReference type="PROSITE" id="PS52019">
    <property type="entry name" value="PKS_MFAS_DH"/>
    <property type="match status" value="1"/>
</dbReference>
<dbReference type="SMART" id="SM00823">
    <property type="entry name" value="PKS_PP"/>
    <property type="match status" value="1"/>
</dbReference>
<dbReference type="InterPro" id="IPR015083">
    <property type="entry name" value="NorB/c/GfsB-D-like_docking"/>
</dbReference>
<dbReference type="Pfam" id="PF14765">
    <property type="entry name" value="PS-DH"/>
    <property type="match status" value="1"/>
</dbReference>
<dbReference type="SMART" id="SM00826">
    <property type="entry name" value="PKS_DH"/>
    <property type="match status" value="1"/>
</dbReference>
<feature type="compositionally biased region" description="Basic and acidic residues" evidence="10">
    <location>
        <begin position="1022"/>
        <end position="1036"/>
    </location>
</feature>
<name>A0ABT0ZKG5_9ACTN</name>
<dbReference type="Pfam" id="PF00550">
    <property type="entry name" value="PP-binding"/>
    <property type="match status" value="1"/>
</dbReference>
<feature type="region of interest" description="C-terminal hotdog fold" evidence="9">
    <location>
        <begin position="1070"/>
        <end position="1214"/>
    </location>
</feature>
<dbReference type="PROSITE" id="PS50075">
    <property type="entry name" value="CARRIER"/>
    <property type="match status" value="1"/>
</dbReference>
<dbReference type="PROSITE" id="PS52004">
    <property type="entry name" value="KS3_2"/>
    <property type="match status" value="1"/>
</dbReference>
<evidence type="ECO:0000256" key="8">
    <source>
        <dbReference type="ARBA" id="ARBA00023315"/>
    </source>
</evidence>
<dbReference type="Gene3D" id="1.10.1200.10">
    <property type="entry name" value="ACP-like"/>
    <property type="match status" value="1"/>
</dbReference>
<dbReference type="InterPro" id="IPR016039">
    <property type="entry name" value="Thiolase-like"/>
</dbReference>
<feature type="compositionally biased region" description="Polar residues" evidence="10">
    <location>
        <begin position="2056"/>
        <end position="2065"/>
    </location>
</feature>
<dbReference type="InterPro" id="IPR020802">
    <property type="entry name" value="TesA-like"/>
</dbReference>
<dbReference type="SMART" id="SM00824">
    <property type="entry name" value="PKS_TE"/>
    <property type="match status" value="1"/>
</dbReference>
<dbReference type="PROSITE" id="PS00012">
    <property type="entry name" value="PHOSPHOPANTETHEINE"/>
    <property type="match status" value="1"/>
</dbReference>
<dbReference type="Gene3D" id="3.40.47.10">
    <property type="match status" value="1"/>
</dbReference>
<keyword evidence="6" id="KW-0045">Antibiotic biosynthesis</keyword>
<feature type="active site" description="Proton acceptor; for dehydratase activity" evidence="9">
    <location>
        <position position="963"/>
    </location>
</feature>
<dbReference type="InterPro" id="IPR014043">
    <property type="entry name" value="Acyl_transferase_dom"/>
</dbReference>
<feature type="region of interest" description="Disordered" evidence="10">
    <location>
        <begin position="1018"/>
        <end position="1045"/>
    </location>
</feature>
<dbReference type="Pfam" id="PF21089">
    <property type="entry name" value="PKS_DH_N"/>
    <property type="match status" value="1"/>
</dbReference>
<dbReference type="SUPFAM" id="SSF52151">
    <property type="entry name" value="FabD/lysophospholipase-like"/>
    <property type="match status" value="1"/>
</dbReference>
<evidence type="ECO:0000256" key="7">
    <source>
        <dbReference type="ARBA" id="ARBA00023268"/>
    </source>
</evidence>
<dbReference type="InterPro" id="IPR049900">
    <property type="entry name" value="PKS_mFAS_DH"/>
</dbReference>
<dbReference type="InterPro" id="IPR049552">
    <property type="entry name" value="PKS_DH_N"/>
</dbReference>
<evidence type="ECO:0000259" key="12">
    <source>
        <dbReference type="PROSITE" id="PS52004"/>
    </source>
</evidence>
<organism evidence="14 15">
    <name type="scientific">Streptomyces macrolidinus</name>
    <dbReference type="NCBI Taxonomy" id="2952607"/>
    <lineage>
        <taxon>Bacteria</taxon>
        <taxon>Bacillati</taxon>
        <taxon>Actinomycetota</taxon>
        <taxon>Actinomycetes</taxon>
        <taxon>Kitasatosporales</taxon>
        <taxon>Streptomycetaceae</taxon>
        <taxon>Streptomyces</taxon>
    </lineage>
</organism>
<dbReference type="PANTHER" id="PTHR43775">
    <property type="entry name" value="FATTY ACID SYNTHASE"/>
    <property type="match status" value="1"/>
</dbReference>
<evidence type="ECO:0000256" key="2">
    <source>
        <dbReference type="ARBA" id="ARBA00004792"/>
    </source>
</evidence>
<comment type="pathway">
    <text evidence="2">Antibiotic biosynthesis.</text>
</comment>
<accession>A0ABT0ZKG5</accession>
<keyword evidence="8" id="KW-0012">Acyltransferase</keyword>
<feature type="active site" description="Proton donor; for dehydratase activity" evidence="9">
    <location>
        <position position="1132"/>
    </location>
</feature>
<evidence type="ECO:0000256" key="5">
    <source>
        <dbReference type="ARBA" id="ARBA00022679"/>
    </source>
</evidence>
<dbReference type="InterPro" id="IPR049551">
    <property type="entry name" value="PKS_DH_C"/>
</dbReference>
<dbReference type="InterPro" id="IPR032821">
    <property type="entry name" value="PKS_assoc"/>
</dbReference>
<dbReference type="Pfam" id="PF00975">
    <property type="entry name" value="Thioesterase"/>
    <property type="match status" value="1"/>
</dbReference>
<dbReference type="Pfam" id="PF08990">
    <property type="entry name" value="Docking"/>
    <property type="match status" value="1"/>
</dbReference>
<dbReference type="InterPro" id="IPR020807">
    <property type="entry name" value="PKS_DH"/>
</dbReference>
<comment type="caution">
    <text evidence="14">The sequence shown here is derived from an EMBL/GenBank/DDBJ whole genome shotgun (WGS) entry which is preliminary data.</text>
</comment>
<dbReference type="InterPro" id="IPR014030">
    <property type="entry name" value="Ketoacyl_synth_N"/>
</dbReference>
<dbReference type="PROSITE" id="PS00606">
    <property type="entry name" value="KS3_1"/>
    <property type="match status" value="1"/>
</dbReference>
<dbReference type="InterPro" id="IPR036736">
    <property type="entry name" value="ACP-like_sf"/>
</dbReference>
<feature type="domain" description="Carrier" evidence="11">
    <location>
        <begin position="1674"/>
        <end position="1749"/>
    </location>
</feature>
<dbReference type="InterPro" id="IPR001031">
    <property type="entry name" value="Thioesterase"/>
</dbReference>
<feature type="region of interest" description="N-terminal hotdog fold" evidence="9">
    <location>
        <begin position="931"/>
        <end position="1058"/>
    </location>
</feature>